<protein>
    <submittedName>
        <fullName evidence="3">Predicted amidohydrolase</fullName>
    </submittedName>
</protein>
<keyword evidence="4" id="KW-1185">Reference proteome</keyword>
<evidence type="ECO:0000313" key="4">
    <source>
        <dbReference type="Proteomes" id="UP000186795"/>
    </source>
</evidence>
<proteinExistence type="inferred from homology"/>
<dbReference type="Gene3D" id="3.60.110.10">
    <property type="entry name" value="Carbon-nitrogen hydrolase"/>
    <property type="match status" value="1"/>
</dbReference>
<reference evidence="4" key="1">
    <citation type="submission" date="2017-01" db="EMBL/GenBank/DDBJ databases">
        <authorList>
            <person name="Varghese N."/>
            <person name="Submissions S."/>
        </authorList>
    </citation>
    <scope>NUCLEOTIDE SEQUENCE [LARGE SCALE GENOMIC DNA]</scope>
    <source>
        <strain evidence="4">DSM 45196</strain>
    </source>
</reference>
<comment type="similarity">
    <text evidence="1">Belongs to the carbon-nitrogen hydrolase superfamily. NIT1/NIT2 family.</text>
</comment>
<evidence type="ECO:0000256" key="1">
    <source>
        <dbReference type="ARBA" id="ARBA00010613"/>
    </source>
</evidence>
<gene>
    <name evidence="3" type="ORF">SAMN05421790_1154</name>
</gene>
<organism evidence="3 4">
    <name type="scientific">Kroppenstedtia eburnea</name>
    <dbReference type="NCBI Taxonomy" id="714067"/>
    <lineage>
        <taxon>Bacteria</taxon>
        <taxon>Bacillati</taxon>
        <taxon>Bacillota</taxon>
        <taxon>Bacilli</taxon>
        <taxon>Bacillales</taxon>
        <taxon>Thermoactinomycetaceae</taxon>
        <taxon>Kroppenstedtia</taxon>
    </lineage>
</organism>
<dbReference type="OrthoDB" id="9811121at2"/>
<dbReference type="Pfam" id="PF00795">
    <property type="entry name" value="CN_hydrolase"/>
    <property type="match status" value="1"/>
</dbReference>
<dbReference type="CDD" id="cd07583">
    <property type="entry name" value="nitrilase_5"/>
    <property type="match status" value="1"/>
</dbReference>
<dbReference type="InterPro" id="IPR036526">
    <property type="entry name" value="C-N_Hydrolase_sf"/>
</dbReference>
<keyword evidence="3" id="KW-0378">Hydrolase</keyword>
<dbReference type="PANTHER" id="PTHR23088:SF27">
    <property type="entry name" value="DEAMINATED GLUTATHIONE AMIDASE"/>
    <property type="match status" value="1"/>
</dbReference>
<dbReference type="RefSeq" id="WP_076526296.1">
    <property type="nucleotide sequence ID" value="NZ_CP048103.1"/>
</dbReference>
<feature type="domain" description="CN hydrolase" evidence="2">
    <location>
        <begin position="1"/>
        <end position="240"/>
    </location>
</feature>
<evidence type="ECO:0000259" key="2">
    <source>
        <dbReference type="PROSITE" id="PS50263"/>
    </source>
</evidence>
<dbReference type="AlphaFoldDB" id="A0A1N7PVL7"/>
<dbReference type="GO" id="GO:0016787">
    <property type="term" value="F:hydrolase activity"/>
    <property type="evidence" value="ECO:0007669"/>
    <property type="project" value="UniProtKB-KW"/>
</dbReference>
<dbReference type="EMBL" id="FTOD01000015">
    <property type="protein sequence ID" value="SIT14602.1"/>
    <property type="molecule type" value="Genomic_DNA"/>
</dbReference>
<evidence type="ECO:0000313" key="3">
    <source>
        <dbReference type="EMBL" id="SIT14602.1"/>
    </source>
</evidence>
<sequence>MKYAIYQMNIAVGDPEKNRSKVRAWLDRVAKAEKPDVVVLPEMWTTAYTLPRLEEVADRNGEPTLPFLQSLAKEYGVHMIGGSVANNKGQGFYNTAFVVDRNGTLIHQYDKIHLVPMLDEPRYLKGGEKGVEVFELDGVKMGLIICYDLRFPELARKLALEGVEVLHVVAEWPTARLDHWKTLQVARAIENQMFVVSCNSVGLQDGVEFAGTSMIIDPWGNVMEAGGDDREETLTGELSLELVSKVRKDVPVFDSRMPELY</sequence>
<dbReference type="InterPro" id="IPR001110">
    <property type="entry name" value="UPF0012_CS"/>
</dbReference>
<name>A0A1N7PVL7_9BACL</name>
<dbReference type="PROSITE" id="PS01227">
    <property type="entry name" value="UPF0012"/>
    <property type="match status" value="1"/>
</dbReference>
<dbReference type="PANTHER" id="PTHR23088">
    <property type="entry name" value="NITRILASE-RELATED"/>
    <property type="match status" value="1"/>
</dbReference>
<dbReference type="Proteomes" id="UP000186795">
    <property type="component" value="Unassembled WGS sequence"/>
</dbReference>
<accession>A0A1N7PVL7</accession>
<dbReference type="PROSITE" id="PS50263">
    <property type="entry name" value="CN_HYDROLASE"/>
    <property type="match status" value="1"/>
</dbReference>
<dbReference type="SUPFAM" id="SSF56317">
    <property type="entry name" value="Carbon-nitrogen hydrolase"/>
    <property type="match status" value="1"/>
</dbReference>
<dbReference type="InterPro" id="IPR003010">
    <property type="entry name" value="C-N_Hydrolase"/>
</dbReference>